<reference evidence="1" key="2">
    <citation type="journal article" date="2015" name="Fish Shellfish Immunol.">
        <title>Early steps in the European eel (Anguilla anguilla)-Vibrio vulnificus interaction in the gills: Role of the RtxA13 toxin.</title>
        <authorList>
            <person name="Callol A."/>
            <person name="Pajuelo D."/>
            <person name="Ebbesson L."/>
            <person name="Teles M."/>
            <person name="MacKenzie S."/>
            <person name="Amaro C."/>
        </authorList>
    </citation>
    <scope>NUCLEOTIDE SEQUENCE</scope>
</reference>
<protein>
    <submittedName>
        <fullName evidence="1">Uncharacterized protein</fullName>
    </submittedName>
</protein>
<accession>A0A0E9TLR8</accession>
<dbReference type="EMBL" id="GBXM01054180">
    <property type="protein sequence ID" value="JAH54397.1"/>
    <property type="molecule type" value="Transcribed_RNA"/>
</dbReference>
<evidence type="ECO:0000313" key="1">
    <source>
        <dbReference type="EMBL" id="JAH54397.1"/>
    </source>
</evidence>
<proteinExistence type="predicted"/>
<name>A0A0E9TLR8_ANGAN</name>
<reference evidence="1" key="1">
    <citation type="submission" date="2014-11" db="EMBL/GenBank/DDBJ databases">
        <authorList>
            <person name="Amaro Gonzalez C."/>
        </authorList>
    </citation>
    <scope>NUCLEOTIDE SEQUENCE</scope>
</reference>
<organism evidence="1">
    <name type="scientific">Anguilla anguilla</name>
    <name type="common">European freshwater eel</name>
    <name type="synonym">Muraena anguilla</name>
    <dbReference type="NCBI Taxonomy" id="7936"/>
    <lineage>
        <taxon>Eukaryota</taxon>
        <taxon>Metazoa</taxon>
        <taxon>Chordata</taxon>
        <taxon>Craniata</taxon>
        <taxon>Vertebrata</taxon>
        <taxon>Euteleostomi</taxon>
        <taxon>Actinopterygii</taxon>
        <taxon>Neopterygii</taxon>
        <taxon>Teleostei</taxon>
        <taxon>Anguilliformes</taxon>
        <taxon>Anguillidae</taxon>
        <taxon>Anguilla</taxon>
    </lineage>
</organism>
<dbReference type="AlphaFoldDB" id="A0A0E9TLR8"/>
<sequence>MKSILYILLVMQPADKTENVYPKSIGRLNTYEVSSFAKGVHCKCKLASLQFWGWSTVSSIISGAKTFSFIWLCTILDL</sequence>